<dbReference type="NCBIfam" id="TIGR00232">
    <property type="entry name" value="tktlase_bact"/>
    <property type="match status" value="1"/>
</dbReference>
<dbReference type="SUPFAM" id="SSF52922">
    <property type="entry name" value="TK C-terminal domain-like"/>
    <property type="match status" value="1"/>
</dbReference>
<dbReference type="Gene3D" id="3.40.50.920">
    <property type="match status" value="1"/>
</dbReference>
<evidence type="ECO:0000256" key="5">
    <source>
        <dbReference type="ARBA" id="ARBA00001964"/>
    </source>
</evidence>
<proteinExistence type="inferred from homology"/>
<dbReference type="GO" id="GO:0004802">
    <property type="term" value="F:transketolase activity"/>
    <property type="evidence" value="ECO:0007669"/>
    <property type="project" value="UniProtKB-EC"/>
</dbReference>
<dbReference type="Gene3D" id="3.40.50.970">
    <property type="match status" value="2"/>
</dbReference>
<dbReference type="Pfam" id="PF22613">
    <property type="entry name" value="Transketolase_C_1"/>
    <property type="match status" value="1"/>
</dbReference>
<evidence type="ECO:0000256" key="13">
    <source>
        <dbReference type="ARBA" id="ARBA00023052"/>
    </source>
</evidence>
<dbReference type="InterPro" id="IPR029061">
    <property type="entry name" value="THDP-binding"/>
</dbReference>
<evidence type="ECO:0000256" key="3">
    <source>
        <dbReference type="ARBA" id="ARBA00001941"/>
    </source>
</evidence>
<sequence length="654" mass="69242">MPSTLTHDQDSAAISLIRGLAMDAPLYAKSGHQGTAMALAPLAHVLYSRIMRHDPAHPNWPDRDRFILSGGHASILQYSMLYLSGYGLELDDIKQFRQWESATPGHPEVGHTAGVEVTTGPLGQGFANAVGMAIAERMMADRFGAEVQSHHTFVVAGDGCLMEGVSHEAASLAGHLGLGGIVCVYDDNHITIDGNTNLAYSDDVAMRFQSYGWHVETLGEVANDCDALEAGLRRAMVVRDKPSLLILRSHIGFPSPDLTDNHEAHGNPFTAEQVSRTKAVMGIADEPFWAPADLVAAYRSHTAARGAAVRSEWQSRFDASSLNRAEWDACWTASGMPGWTDLLPVFAQGESIATRVAIQKAFDATITGVPGLVAGAADLTGNTGTKLAGQVPQAAATPGGRQIYYGIREHGMGSAMVGMALHGGVLPAGGTFFVFLDYMRPAVRLAALSHAKVLFVFTHDSVGVGEDGPTHQPVEHIATLRAIPNLQVIRPADANETAHAWRVAVEHHGPTALVLSRQALPVCTDGSAVETGAAVLRANDAAQVVLVATGSEVHLCLAAAEQLHAAGIEANVVSMPSWDRFESQTPQFRSTVFPAGVPVLSVEAGVTFGWARYADDCIGIDRFGASAPGALVLDKLGINTDNIVARATALVHKA</sequence>
<keyword evidence="9" id="KW-0808">Transferase</keyword>
<keyword evidence="13" id="KW-0786">Thiamine pyrophosphate</keyword>
<protein>
    <recommendedName>
        <fullName evidence="8">transketolase</fullName>
        <ecNumber evidence="8">2.2.1.1</ecNumber>
    </recommendedName>
</protein>
<comment type="cofactor">
    <cofactor evidence="3">
        <name>Co(2+)</name>
        <dbReference type="ChEBI" id="CHEBI:48828"/>
    </cofactor>
</comment>
<dbReference type="InterPro" id="IPR033247">
    <property type="entry name" value="Transketolase_fam"/>
</dbReference>
<gene>
    <name evidence="16" type="ORF">UFOPK3376_00622</name>
</gene>
<dbReference type="InterPro" id="IPR005474">
    <property type="entry name" value="Transketolase_N"/>
</dbReference>
<dbReference type="AlphaFoldDB" id="A0A6J7DGB5"/>
<feature type="domain" description="Transketolase-like pyrimidine-binding" evidence="15">
    <location>
        <begin position="352"/>
        <end position="522"/>
    </location>
</feature>
<dbReference type="CDD" id="cd02012">
    <property type="entry name" value="TPP_TK"/>
    <property type="match status" value="1"/>
</dbReference>
<organism evidence="16">
    <name type="scientific">freshwater metagenome</name>
    <dbReference type="NCBI Taxonomy" id="449393"/>
    <lineage>
        <taxon>unclassified sequences</taxon>
        <taxon>metagenomes</taxon>
        <taxon>ecological metagenomes</taxon>
    </lineage>
</organism>
<dbReference type="Pfam" id="PF00456">
    <property type="entry name" value="Transketolase_N"/>
    <property type="match status" value="1"/>
</dbReference>
<evidence type="ECO:0000256" key="7">
    <source>
        <dbReference type="ARBA" id="ARBA00011738"/>
    </source>
</evidence>
<comment type="cofactor">
    <cofactor evidence="4">
        <name>Mg(2+)</name>
        <dbReference type="ChEBI" id="CHEBI:18420"/>
    </cofactor>
</comment>
<evidence type="ECO:0000256" key="9">
    <source>
        <dbReference type="ARBA" id="ARBA00022679"/>
    </source>
</evidence>
<comment type="catalytic activity">
    <reaction evidence="14">
        <text>D-sedoheptulose 7-phosphate + D-glyceraldehyde 3-phosphate = aldehydo-D-ribose 5-phosphate + D-xylulose 5-phosphate</text>
        <dbReference type="Rhea" id="RHEA:10508"/>
        <dbReference type="ChEBI" id="CHEBI:57483"/>
        <dbReference type="ChEBI" id="CHEBI:57737"/>
        <dbReference type="ChEBI" id="CHEBI:58273"/>
        <dbReference type="ChEBI" id="CHEBI:59776"/>
        <dbReference type="EC" id="2.2.1.1"/>
    </reaction>
</comment>
<evidence type="ECO:0000256" key="10">
    <source>
        <dbReference type="ARBA" id="ARBA00022723"/>
    </source>
</evidence>
<dbReference type="InterPro" id="IPR055152">
    <property type="entry name" value="Transketolase-like_C_2"/>
</dbReference>
<dbReference type="Pfam" id="PF02779">
    <property type="entry name" value="Transket_pyr"/>
    <property type="match status" value="1"/>
</dbReference>
<comment type="cofactor">
    <cofactor evidence="2">
        <name>Mn(2+)</name>
        <dbReference type="ChEBI" id="CHEBI:29035"/>
    </cofactor>
</comment>
<evidence type="ECO:0000256" key="6">
    <source>
        <dbReference type="ARBA" id="ARBA00007131"/>
    </source>
</evidence>
<dbReference type="InterPro" id="IPR020826">
    <property type="entry name" value="Transketolase_BS"/>
</dbReference>
<evidence type="ECO:0000313" key="16">
    <source>
        <dbReference type="EMBL" id="CAB4867459.1"/>
    </source>
</evidence>
<evidence type="ECO:0000256" key="2">
    <source>
        <dbReference type="ARBA" id="ARBA00001936"/>
    </source>
</evidence>
<dbReference type="FunFam" id="3.40.50.970:FF:000045">
    <property type="entry name" value="Transketolase"/>
    <property type="match status" value="1"/>
</dbReference>
<dbReference type="CDD" id="cd07033">
    <property type="entry name" value="TPP_PYR_DXS_TK_like"/>
    <property type="match status" value="1"/>
</dbReference>
<keyword evidence="10" id="KW-0479">Metal-binding</keyword>
<comment type="cofactor">
    <cofactor evidence="5">
        <name>thiamine diphosphate</name>
        <dbReference type="ChEBI" id="CHEBI:58937"/>
    </cofactor>
</comment>
<dbReference type="PROSITE" id="PS00802">
    <property type="entry name" value="TRANSKETOLASE_2"/>
    <property type="match status" value="1"/>
</dbReference>
<dbReference type="FunFam" id="3.40.50.970:FF:000004">
    <property type="entry name" value="Transketolase"/>
    <property type="match status" value="1"/>
</dbReference>
<reference evidence="16" key="1">
    <citation type="submission" date="2020-05" db="EMBL/GenBank/DDBJ databases">
        <authorList>
            <person name="Chiriac C."/>
            <person name="Salcher M."/>
            <person name="Ghai R."/>
            <person name="Kavagutti S V."/>
        </authorList>
    </citation>
    <scope>NUCLEOTIDE SEQUENCE</scope>
</reference>
<keyword evidence="12" id="KW-0460">Magnesium</keyword>
<name>A0A6J7DGB5_9ZZZZ</name>
<dbReference type="PANTHER" id="PTHR43522">
    <property type="entry name" value="TRANSKETOLASE"/>
    <property type="match status" value="1"/>
</dbReference>
<dbReference type="SMART" id="SM00861">
    <property type="entry name" value="Transket_pyr"/>
    <property type="match status" value="1"/>
</dbReference>
<dbReference type="GO" id="GO:0046872">
    <property type="term" value="F:metal ion binding"/>
    <property type="evidence" value="ECO:0007669"/>
    <property type="project" value="UniProtKB-KW"/>
</dbReference>
<dbReference type="InterPro" id="IPR005475">
    <property type="entry name" value="Transketolase-like_Pyr-bd"/>
</dbReference>
<dbReference type="EC" id="2.2.1.1" evidence="8"/>
<comment type="subunit">
    <text evidence="7">Homodimer.</text>
</comment>
<evidence type="ECO:0000256" key="1">
    <source>
        <dbReference type="ARBA" id="ARBA00001913"/>
    </source>
</evidence>
<dbReference type="InterPro" id="IPR005478">
    <property type="entry name" value="Transketolase_bac-like"/>
</dbReference>
<comment type="cofactor">
    <cofactor evidence="1">
        <name>Ca(2+)</name>
        <dbReference type="ChEBI" id="CHEBI:29108"/>
    </cofactor>
</comment>
<keyword evidence="11" id="KW-0106">Calcium</keyword>
<dbReference type="EMBL" id="CAFBLP010000010">
    <property type="protein sequence ID" value="CAB4867459.1"/>
    <property type="molecule type" value="Genomic_DNA"/>
</dbReference>
<dbReference type="GO" id="GO:0006098">
    <property type="term" value="P:pentose-phosphate shunt"/>
    <property type="evidence" value="ECO:0007669"/>
    <property type="project" value="TreeGrafter"/>
</dbReference>
<evidence type="ECO:0000256" key="4">
    <source>
        <dbReference type="ARBA" id="ARBA00001946"/>
    </source>
</evidence>
<comment type="similarity">
    <text evidence="6">Belongs to the transketolase family.</text>
</comment>
<evidence type="ECO:0000256" key="12">
    <source>
        <dbReference type="ARBA" id="ARBA00022842"/>
    </source>
</evidence>
<dbReference type="InterPro" id="IPR009014">
    <property type="entry name" value="Transketo_C/PFOR_II"/>
</dbReference>
<dbReference type="SUPFAM" id="SSF52518">
    <property type="entry name" value="Thiamin diphosphate-binding fold (THDP-binding)"/>
    <property type="match status" value="2"/>
</dbReference>
<evidence type="ECO:0000259" key="15">
    <source>
        <dbReference type="SMART" id="SM00861"/>
    </source>
</evidence>
<evidence type="ECO:0000256" key="11">
    <source>
        <dbReference type="ARBA" id="ARBA00022837"/>
    </source>
</evidence>
<evidence type="ECO:0000256" key="8">
    <source>
        <dbReference type="ARBA" id="ARBA00013152"/>
    </source>
</evidence>
<accession>A0A6J7DGB5</accession>
<dbReference type="PANTHER" id="PTHR43522:SF2">
    <property type="entry name" value="TRANSKETOLASE 1-RELATED"/>
    <property type="match status" value="1"/>
</dbReference>
<evidence type="ECO:0000256" key="14">
    <source>
        <dbReference type="ARBA" id="ARBA00049473"/>
    </source>
</evidence>
<dbReference type="GO" id="GO:0005829">
    <property type="term" value="C:cytosol"/>
    <property type="evidence" value="ECO:0007669"/>
    <property type="project" value="TreeGrafter"/>
</dbReference>